<organism evidence="1 2">
    <name type="scientific">Punica granatum</name>
    <name type="common">Pomegranate</name>
    <dbReference type="NCBI Taxonomy" id="22663"/>
    <lineage>
        <taxon>Eukaryota</taxon>
        <taxon>Viridiplantae</taxon>
        <taxon>Streptophyta</taxon>
        <taxon>Embryophyta</taxon>
        <taxon>Tracheophyta</taxon>
        <taxon>Spermatophyta</taxon>
        <taxon>Magnoliopsida</taxon>
        <taxon>eudicotyledons</taxon>
        <taxon>Gunneridae</taxon>
        <taxon>Pentapetalae</taxon>
        <taxon>rosids</taxon>
        <taxon>malvids</taxon>
        <taxon>Myrtales</taxon>
        <taxon>Lythraceae</taxon>
        <taxon>Punica</taxon>
    </lineage>
</organism>
<evidence type="ECO:0000313" key="2">
    <source>
        <dbReference type="Proteomes" id="UP000233551"/>
    </source>
</evidence>
<dbReference type="AlphaFoldDB" id="A0A2I0K8X2"/>
<dbReference type="Proteomes" id="UP000233551">
    <property type="component" value="Unassembled WGS sequence"/>
</dbReference>
<comment type="caution">
    <text evidence="1">The sequence shown here is derived from an EMBL/GenBank/DDBJ whole genome shotgun (WGS) entry which is preliminary data.</text>
</comment>
<accession>A0A2I0K8X2</accession>
<proteinExistence type="predicted"/>
<gene>
    <name evidence="1" type="ORF">CRG98_014615</name>
</gene>
<protein>
    <submittedName>
        <fullName evidence="1">Uncharacterized protein</fullName>
    </submittedName>
</protein>
<name>A0A2I0K8X2_PUNGR</name>
<sequence length="113" mass="12870">MGFENNEQESVADVTLVGVVRTRILISSGYACACLRNAAWEYPPSRGRAADVREKESPPTILQLRGRGPVSYPGLGVWDTPSMLRQWSVRNRKFRIRVFYYVRAYIPHVLSVL</sequence>
<keyword evidence="2" id="KW-1185">Reference proteome</keyword>
<dbReference type="EMBL" id="PGOL01000775">
    <property type="protein sequence ID" value="PKI64991.1"/>
    <property type="molecule type" value="Genomic_DNA"/>
</dbReference>
<reference evidence="1 2" key="1">
    <citation type="submission" date="2017-11" db="EMBL/GenBank/DDBJ databases">
        <title>De-novo sequencing of pomegranate (Punica granatum L.) genome.</title>
        <authorList>
            <person name="Akparov Z."/>
            <person name="Amiraslanov A."/>
            <person name="Hajiyeva S."/>
            <person name="Abbasov M."/>
            <person name="Kaur K."/>
            <person name="Hamwieh A."/>
            <person name="Solovyev V."/>
            <person name="Salamov A."/>
            <person name="Braich B."/>
            <person name="Kosarev P."/>
            <person name="Mahmoud A."/>
            <person name="Hajiyev E."/>
            <person name="Babayeva S."/>
            <person name="Izzatullayeva V."/>
            <person name="Mammadov A."/>
            <person name="Mammadov A."/>
            <person name="Sharifova S."/>
            <person name="Ojaghi J."/>
            <person name="Eynullazada K."/>
            <person name="Bayramov B."/>
            <person name="Abdulazimova A."/>
            <person name="Shahmuradov I."/>
        </authorList>
    </citation>
    <scope>NUCLEOTIDE SEQUENCE [LARGE SCALE GENOMIC DNA]</scope>
    <source>
        <strain evidence="2">cv. AG2017</strain>
        <tissue evidence="1">Leaf</tissue>
    </source>
</reference>
<evidence type="ECO:0000313" key="1">
    <source>
        <dbReference type="EMBL" id="PKI64991.1"/>
    </source>
</evidence>